<accession>A0A9D1XKK8</accession>
<dbReference type="EMBL" id="DXET01000061">
    <property type="protein sequence ID" value="HIX80826.1"/>
    <property type="molecule type" value="Genomic_DNA"/>
</dbReference>
<dbReference type="SMART" id="SM00387">
    <property type="entry name" value="HATPase_c"/>
    <property type="match status" value="1"/>
</dbReference>
<reference evidence="3" key="2">
    <citation type="submission" date="2021-04" db="EMBL/GenBank/DDBJ databases">
        <authorList>
            <person name="Gilroy R."/>
        </authorList>
    </citation>
    <scope>NUCLEOTIDE SEQUENCE</scope>
    <source>
        <strain evidence="3">ChiGjej1B1-14440</strain>
    </source>
</reference>
<dbReference type="InterPro" id="IPR003594">
    <property type="entry name" value="HATPase_dom"/>
</dbReference>
<feature type="transmembrane region" description="Helical" evidence="1">
    <location>
        <begin position="188"/>
        <end position="211"/>
    </location>
</feature>
<feature type="transmembrane region" description="Helical" evidence="1">
    <location>
        <begin position="32"/>
        <end position="49"/>
    </location>
</feature>
<dbReference type="Gene3D" id="3.30.565.10">
    <property type="entry name" value="Histidine kinase-like ATPase, C-terminal domain"/>
    <property type="match status" value="1"/>
</dbReference>
<dbReference type="InterPro" id="IPR036890">
    <property type="entry name" value="HATPase_C_sf"/>
</dbReference>
<reference evidence="3" key="1">
    <citation type="journal article" date="2021" name="PeerJ">
        <title>Extensive microbial diversity within the chicken gut microbiome revealed by metagenomics and culture.</title>
        <authorList>
            <person name="Gilroy R."/>
            <person name="Ravi A."/>
            <person name="Getino M."/>
            <person name="Pursley I."/>
            <person name="Horton D.L."/>
            <person name="Alikhan N.F."/>
            <person name="Baker D."/>
            <person name="Gharbi K."/>
            <person name="Hall N."/>
            <person name="Watson M."/>
            <person name="Adriaenssens E.M."/>
            <person name="Foster-Nyarko E."/>
            <person name="Jarju S."/>
            <person name="Secka A."/>
            <person name="Antonio M."/>
            <person name="Oren A."/>
            <person name="Chaudhuri R.R."/>
            <person name="La Ragione R."/>
            <person name="Hildebrand F."/>
            <person name="Pallen M.J."/>
        </authorList>
    </citation>
    <scope>NUCLEOTIDE SEQUENCE</scope>
    <source>
        <strain evidence="3">ChiGjej1B1-14440</strain>
    </source>
</reference>
<evidence type="ECO:0000313" key="3">
    <source>
        <dbReference type="EMBL" id="HIX80826.1"/>
    </source>
</evidence>
<dbReference type="InterPro" id="IPR032834">
    <property type="entry name" value="NatK-like_C"/>
</dbReference>
<sequence>MIAYLLEYLFCLVYVISLTIVLMFLSKRKIAFKKILCLGFFYSIINYLLTGTNSLVLQEYMVSNTCIWAFDFVYVSCLLGKFVKKNAFYSSVFNVAYIFSINAYIHLSNLFFGFNRALAMSCSWQRIVMVFAVNILAIVLLIVLKRLKILPGEKLLDHQANLFIIFNFFVLYALMIIFIIGVESLYDLNAFIVVALLVIWILFLKVLSLYIETTIKNEDLLMAKMANQYISKYIDFYRQESENLRKIRHDLKNHQMILESIDKEKKYQQYIDEVFTDVENSDFVISGNIFVDSCLFVKKQEYPQIDFTYDLSIKELVFNDKDLMSLLFNLIDNACKEAMMTDCKVDIIVSYQNDILVIRVTNTVRQKPNFIVNKGEEHGLGLKIINSIVNKYNGVIFIDYPDDKIVFNIKINV</sequence>
<dbReference type="Pfam" id="PF14501">
    <property type="entry name" value="HATPase_c_5"/>
    <property type="match status" value="1"/>
</dbReference>
<feature type="transmembrane region" description="Helical" evidence="1">
    <location>
        <begin position="127"/>
        <end position="144"/>
    </location>
</feature>
<feature type="domain" description="Histidine kinase/HSP90-like ATPase" evidence="2">
    <location>
        <begin position="318"/>
        <end position="413"/>
    </location>
</feature>
<feature type="transmembrane region" description="Helical" evidence="1">
    <location>
        <begin position="6"/>
        <end position="25"/>
    </location>
</feature>
<keyword evidence="1" id="KW-0472">Membrane</keyword>
<keyword evidence="1" id="KW-0812">Transmembrane</keyword>
<feature type="transmembrane region" description="Helical" evidence="1">
    <location>
        <begin position="87"/>
        <end position="107"/>
    </location>
</feature>
<dbReference type="SUPFAM" id="SSF55874">
    <property type="entry name" value="ATPase domain of HSP90 chaperone/DNA topoisomerase II/histidine kinase"/>
    <property type="match status" value="1"/>
</dbReference>
<evidence type="ECO:0000256" key="1">
    <source>
        <dbReference type="SAM" id="Phobius"/>
    </source>
</evidence>
<name>A0A9D1XKK8_9FIRM</name>
<proteinExistence type="predicted"/>
<protein>
    <submittedName>
        <fullName evidence="3">GHKL domain-containing protein</fullName>
    </submittedName>
</protein>
<organism evidence="3 4">
    <name type="scientific">Candidatus Erysipelatoclostridium merdavium</name>
    <dbReference type="NCBI Taxonomy" id="2838566"/>
    <lineage>
        <taxon>Bacteria</taxon>
        <taxon>Bacillati</taxon>
        <taxon>Bacillota</taxon>
        <taxon>Erysipelotrichia</taxon>
        <taxon>Erysipelotrichales</taxon>
        <taxon>Erysipelotrichales incertae sedis</taxon>
    </lineage>
</organism>
<evidence type="ECO:0000259" key="2">
    <source>
        <dbReference type="SMART" id="SM00387"/>
    </source>
</evidence>
<feature type="transmembrane region" description="Helical" evidence="1">
    <location>
        <begin position="61"/>
        <end position="80"/>
    </location>
</feature>
<keyword evidence="1" id="KW-1133">Transmembrane helix</keyword>
<dbReference type="AlphaFoldDB" id="A0A9D1XKK8"/>
<gene>
    <name evidence="3" type="ORF">H9980_02500</name>
</gene>
<feature type="transmembrane region" description="Helical" evidence="1">
    <location>
        <begin position="164"/>
        <end position="182"/>
    </location>
</feature>
<evidence type="ECO:0000313" key="4">
    <source>
        <dbReference type="Proteomes" id="UP000886724"/>
    </source>
</evidence>
<dbReference type="Proteomes" id="UP000886724">
    <property type="component" value="Unassembled WGS sequence"/>
</dbReference>
<comment type="caution">
    <text evidence="3">The sequence shown here is derived from an EMBL/GenBank/DDBJ whole genome shotgun (WGS) entry which is preliminary data.</text>
</comment>